<organism evidence="1 2">
    <name type="scientific">Epilithonimonas hominis</name>
    <dbReference type="NCBI Taxonomy" id="420404"/>
    <lineage>
        <taxon>Bacteria</taxon>
        <taxon>Pseudomonadati</taxon>
        <taxon>Bacteroidota</taxon>
        <taxon>Flavobacteriia</taxon>
        <taxon>Flavobacteriales</taxon>
        <taxon>Weeksellaceae</taxon>
        <taxon>Chryseobacterium group</taxon>
        <taxon>Epilithonimonas</taxon>
    </lineage>
</organism>
<protein>
    <submittedName>
        <fullName evidence="1">Uncharacterized protein</fullName>
    </submittedName>
</protein>
<gene>
    <name evidence="1" type="ORF">EGH73_08765</name>
</gene>
<name>A0A3N0X781_9FLAO</name>
<comment type="caution">
    <text evidence="1">The sequence shown here is derived from an EMBL/GenBank/DDBJ whole genome shotgun (WGS) entry which is preliminary data.</text>
</comment>
<dbReference type="Proteomes" id="UP000267623">
    <property type="component" value="Unassembled WGS sequence"/>
</dbReference>
<accession>A0A3N0X781</accession>
<dbReference type="RefSeq" id="WP_123281506.1">
    <property type="nucleotide sequence ID" value="NZ_DAMBVG010000007.1"/>
</dbReference>
<sequence length="70" mass="8677">MITNNPVYEKARKPHVGRTIQLYYFMIHQSWARNPTEIEEKIKNWGHKNDFDVQEFYKKWMDLDKNNFEN</sequence>
<evidence type="ECO:0000313" key="2">
    <source>
        <dbReference type="Proteomes" id="UP000267623"/>
    </source>
</evidence>
<dbReference type="AlphaFoldDB" id="A0A3N0X781"/>
<evidence type="ECO:0000313" key="1">
    <source>
        <dbReference type="EMBL" id="ROI13208.1"/>
    </source>
</evidence>
<dbReference type="EMBL" id="RJTU01000061">
    <property type="protein sequence ID" value="ROI13208.1"/>
    <property type="molecule type" value="Genomic_DNA"/>
</dbReference>
<proteinExistence type="predicted"/>
<reference evidence="2" key="1">
    <citation type="submission" date="2018-11" db="EMBL/GenBank/DDBJ databases">
        <title>Proposal to divide the Flavobacteriaceae and reorganize its genera based on Amino Acid Identity values calculated from whole genome sequences.</title>
        <authorList>
            <person name="Nicholson A.C."/>
            <person name="Gulvik C.A."/>
            <person name="Whitney A.M."/>
            <person name="Humrighouse B.W."/>
            <person name="Bell M."/>
            <person name="Holmes B."/>
            <person name="Steigerwalt A."/>
            <person name="Villarma A."/>
            <person name="Sheth M."/>
            <person name="Batra D."/>
            <person name="Pryor J."/>
            <person name="Bernardet J.-F."/>
            <person name="Hugo C."/>
            <person name="Kampfer P."/>
            <person name="Newman J."/>
            <person name="Mcquiston J."/>
        </authorList>
    </citation>
    <scope>NUCLEOTIDE SEQUENCE [LARGE SCALE GENOMIC DNA]</scope>
    <source>
        <strain evidence="2">DSM 22165</strain>
    </source>
</reference>